<feature type="non-terminal residue" evidence="1">
    <location>
        <position position="319"/>
    </location>
</feature>
<dbReference type="Pfam" id="PF13306">
    <property type="entry name" value="LRR_5"/>
    <property type="match status" value="2"/>
</dbReference>
<accession>A0ABV1HVZ5</accession>
<dbReference type="InterPro" id="IPR053139">
    <property type="entry name" value="Surface_bspA-like"/>
</dbReference>
<dbReference type="PANTHER" id="PTHR45661:SF3">
    <property type="entry name" value="IG-LIKE DOMAIN-CONTAINING PROTEIN"/>
    <property type="match status" value="1"/>
</dbReference>
<proteinExistence type="predicted"/>
<comment type="caution">
    <text evidence="1">The sequence shown here is derived from an EMBL/GenBank/DDBJ whole genome shotgun (WGS) entry which is preliminary data.</text>
</comment>
<reference evidence="1 2" key="1">
    <citation type="submission" date="2024-03" db="EMBL/GenBank/DDBJ databases">
        <title>Human intestinal bacterial collection.</title>
        <authorList>
            <person name="Pauvert C."/>
            <person name="Hitch T.C.A."/>
            <person name="Clavel T."/>
        </authorList>
    </citation>
    <scope>NUCLEOTIDE SEQUENCE [LARGE SCALE GENOMIC DNA]</scope>
    <source>
        <strain evidence="1 2">CLA-AP-H18</strain>
    </source>
</reference>
<protein>
    <submittedName>
        <fullName evidence="1">Leucine-rich repeat protein</fullName>
    </submittedName>
</protein>
<name>A0ABV1HVZ5_9FIRM</name>
<dbReference type="PANTHER" id="PTHR45661">
    <property type="entry name" value="SURFACE ANTIGEN"/>
    <property type="match status" value="1"/>
</dbReference>
<dbReference type="EMBL" id="JBBMFI010000077">
    <property type="protein sequence ID" value="MEQ2566482.1"/>
    <property type="molecule type" value="Genomic_DNA"/>
</dbReference>
<evidence type="ECO:0000313" key="1">
    <source>
        <dbReference type="EMBL" id="MEQ2566482.1"/>
    </source>
</evidence>
<evidence type="ECO:0000313" key="2">
    <source>
        <dbReference type="Proteomes" id="UP001478133"/>
    </source>
</evidence>
<dbReference type="Gene3D" id="3.80.10.10">
    <property type="entry name" value="Ribonuclease Inhibitor"/>
    <property type="match status" value="2"/>
</dbReference>
<dbReference type="RefSeq" id="WP_367286612.1">
    <property type="nucleotide sequence ID" value="NZ_JBBMEY010000095.1"/>
</dbReference>
<keyword evidence="2" id="KW-1185">Reference proteome</keyword>
<gene>
    <name evidence="1" type="ORF">ABFO16_09630</name>
</gene>
<dbReference type="SUPFAM" id="SSF52058">
    <property type="entry name" value="L domain-like"/>
    <property type="match status" value="2"/>
</dbReference>
<dbReference type="InterPro" id="IPR032675">
    <property type="entry name" value="LRR_dom_sf"/>
</dbReference>
<organism evidence="1 2">
    <name type="scientific">Ruminococcoides intestinihominis</name>
    <dbReference type="NCBI Taxonomy" id="3133161"/>
    <lineage>
        <taxon>Bacteria</taxon>
        <taxon>Bacillati</taxon>
        <taxon>Bacillota</taxon>
        <taxon>Clostridia</taxon>
        <taxon>Eubacteriales</taxon>
        <taxon>Oscillospiraceae</taxon>
        <taxon>Ruminococcoides</taxon>
    </lineage>
</organism>
<sequence length="319" mass="34738">MNEIEFSKNLEVIGYESFANCTSLKKITIPDNIKAIENCAFENCSAVTEIELGKGLTQLGTSNGYYYNPFYNMTSVKKITFNSEKVPTTPCADTFEYMNNLETVYVPTVSYSEYVDRFTPYINNGRILMSSNDEFVVSDGVLLQYTGEATDVTIPSTVEEISQSAFKNNKKITSITIGESVSKIGKSVFSGCTALKSVKLTDKITTIDNYAFNGCTALTEITIPNSVETIGNYAFYKCTSLSNELVIPSSVKTIGDYAFAEDNKITSVTIKGNEEGTTIGNYSFQNATGIKTLDLGNVTSIGTNAFNNCASLSGKLTIP</sequence>
<dbReference type="Proteomes" id="UP001478133">
    <property type="component" value="Unassembled WGS sequence"/>
</dbReference>
<dbReference type="InterPro" id="IPR026906">
    <property type="entry name" value="LRR_5"/>
</dbReference>